<feature type="compositionally biased region" description="Basic and acidic residues" evidence="6">
    <location>
        <begin position="17"/>
        <end position="26"/>
    </location>
</feature>
<keyword evidence="5" id="KW-0539">Nucleus</keyword>
<feature type="region of interest" description="Disordered" evidence="6">
    <location>
        <begin position="146"/>
        <end position="166"/>
    </location>
</feature>
<comment type="caution">
    <text evidence="9">The sequence shown here is derived from an EMBL/GenBank/DDBJ whole genome shotgun (WGS) entry which is preliminary data.</text>
</comment>
<dbReference type="PANTHER" id="PTHR45629">
    <property type="entry name" value="SNF2/RAD54 FAMILY MEMBER"/>
    <property type="match status" value="1"/>
</dbReference>
<dbReference type="InterPro" id="IPR001650">
    <property type="entry name" value="Helicase_C-like"/>
</dbReference>
<protein>
    <submittedName>
        <fullName evidence="9">SNF2-related protein</fullName>
    </submittedName>
</protein>
<dbReference type="PANTHER" id="PTHR45629:SF7">
    <property type="entry name" value="DNA EXCISION REPAIR PROTEIN ERCC-6-RELATED"/>
    <property type="match status" value="1"/>
</dbReference>
<evidence type="ECO:0000256" key="1">
    <source>
        <dbReference type="ARBA" id="ARBA00004123"/>
    </source>
</evidence>
<dbReference type="GO" id="GO:0005524">
    <property type="term" value="F:ATP binding"/>
    <property type="evidence" value="ECO:0007669"/>
    <property type="project" value="InterPro"/>
</dbReference>
<evidence type="ECO:0000256" key="3">
    <source>
        <dbReference type="ARBA" id="ARBA00022801"/>
    </source>
</evidence>
<keyword evidence="10" id="KW-1185">Reference proteome</keyword>
<dbReference type="Gene3D" id="3.40.50.300">
    <property type="entry name" value="P-loop containing nucleotide triphosphate hydrolases"/>
    <property type="match status" value="1"/>
</dbReference>
<feature type="region of interest" description="Disordered" evidence="6">
    <location>
        <begin position="942"/>
        <end position="963"/>
    </location>
</feature>
<dbReference type="GO" id="GO:0005634">
    <property type="term" value="C:nucleus"/>
    <property type="evidence" value="ECO:0007669"/>
    <property type="project" value="UniProtKB-SubCell"/>
</dbReference>
<dbReference type="EMBL" id="WWBZ02000002">
    <property type="protein sequence ID" value="KAF4312846.1"/>
    <property type="molecule type" value="Genomic_DNA"/>
</dbReference>
<dbReference type="FunFam" id="3.40.50.10810:FF:000019">
    <property type="entry name" value="DNA excision repair protein ERCC-6-like 2 isoform X1"/>
    <property type="match status" value="1"/>
</dbReference>
<dbReference type="Pfam" id="PF25806">
    <property type="entry name" value="RHH_ERCC6L2"/>
    <property type="match status" value="1"/>
</dbReference>
<dbReference type="Pfam" id="PF00271">
    <property type="entry name" value="Helicase_C"/>
    <property type="match status" value="1"/>
</dbReference>
<dbReference type="InterPro" id="IPR029256">
    <property type="entry name" value="Heliccase-ass-bd"/>
</dbReference>
<evidence type="ECO:0000256" key="5">
    <source>
        <dbReference type="ARBA" id="ARBA00023242"/>
    </source>
</evidence>
<feature type="region of interest" description="Disordered" evidence="6">
    <location>
        <begin position="53"/>
        <end position="97"/>
    </location>
</feature>
<dbReference type="InterPro" id="IPR050496">
    <property type="entry name" value="SNF2_RAD54_helicase_repair"/>
</dbReference>
<dbReference type="InterPro" id="IPR014001">
    <property type="entry name" value="Helicase_ATP-bd"/>
</dbReference>
<dbReference type="SMART" id="SM00490">
    <property type="entry name" value="HELICc"/>
    <property type="match status" value="1"/>
</dbReference>
<dbReference type="InterPro" id="IPR027417">
    <property type="entry name" value="P-loop_NTPase"/>
</dbReference>
<gene>
    <name evidence="9" type="ORF">GTA08_BOTSDO11745</name>
</gene>
<feature type="compositionally biased region" description="Acidic residues" evidence="6">
    <location>
        <begin position="56"/>
        <end position="74"/>
    </location>
</feature>
<dbReference type="OrthoDB" id="413460at2759"/>
<dbReference type="SUPFAM" id="SSF52540">
    <property type="entry name" value="P-loop containing nucleoside triphosphate hydrolases"/>
    <property type="match status" value="2"/>
</dbReference>
<feature type="domain" description="Helicase ATP-binding" evidence="7">
    <location>
        <begin position="266"/>
        <end position="445"/>
    </location>
</feature>
<dbReference type="PROSITE" id="PS51194">
    <property type="entry name" value="HELICASE_CTER"/>
    <property type="match status" value="1"/>
</dbReference>
<evidence type="ECO:0000256" key="4">
    <source>
        <dbReference type="ARBA" id="ARBA00022840"/>
    </source>
</evidence>
<dbReference type="SMART" id="SM00487">
    <property type="entry name" value="DEXDc"/>
    <property type="match status" value="1"/>
</dbReference>
<dbReference type="InterPro" id="IPR038718">
    <property type="entry name" value="SNF2-like_sf"/>
</dbReference>
<evidence type="ECO:0000313" key="9">
    <source>
        <dbReference type="EMBL" id="KAF4312846.1"/>
    </source>
</evidence>
<evidence type="ECO:0000259" key="7">
    <source>
        <dbReference type="PROSITE" id="PS51192"/>
    </source>
</evidence>
<comment type="subcellular location">
    <subcellularLocation>
        <location evidence="1">Nucleus</location>
    </subcellularLocation>
</comment>
<dbReference type="Pfam" id="PF14773">
    <property type="entry name" value="VIGSSK"/>
    <property type="match status" value="1"/>
</dbReference>
<dbReference type="CDD" id="cd18793">
    <property type="entry name" value="SF2_C_SNF"/>
    <property type="match status" value="1"/>
</dbReference>
<dbReference type="Gene3D" id="3.40.50.10810">
    <property type="entry name" value="Tandem AAA-ATPase domain"/>
    <property type="match status" value="1"/>
</dbReference>
<feature type="domain" description="Helicase C-terminal" evidence="8">
    <location>
        <begin position="637"/>
        <end position="791"/>
    </location>
</feature>
<dbReference type="Proteomes" id="UP000572817">
    <property type="component" value="Unassembled WGS sequence"/>
</dbReference>
<sequence>MATTAQKPSRTATRRRYAADEVNRMEGEDEGNSDLEISNVVRREVDLDFYIKDVVAEPDDGPETADETTDDADEGEHGNSESRDHSQPRKIEFSDDEDAEAAYNAFKNRKAVKRKRAAAITRKAKAAAAGNASSMVGRRVRPRLRIGEDGRPGLNKQKTFEGNSDEEAEELMDELLPDYLKDRKSRFEDARETMGEAGLLIPPDFDGVYFSDDERLEHLREKPVFPGRKPIREYKDILIPTTAGVIPASIAQWLREYQVEGVSFLHEKFVYQRGGILGDDMGLGKTIQVIAFLTAAFGKTGDERDQKRMRKMRQADRDYPSVLIVCPGTLLENWKSELTDWGWWHIYTYHGSPADKETALRAATKGRAEIVLTTYTTYRNNRSEINTVDWDCVIADECHIIKSRTSEITQAMNEINALCRIGLTGTAIQNNYYELWTLLNWTNPGRFGGLATWKHCISEPLKMGQAHDATYQQLAKARKTAKSLVNNLLPQFFLRRMKSLIAHELPKKSDIVVFCPLTESQAEAYENYVTSDLVEYIRQSTELCDCGSHKKRGWCCHTEIPGHGKWQNHVFPSMATLQKLTNHLALIIPSSVDSNEKQARDLDDLQVAMPDQWKDLFRQRDNITNFAKQEFCGKWKVLRRLLQFWYSNGDKVLVFSHSVRLLQMLRMLFTSTTTYNVSYLDGSMKYEDRQQAVNDFNADPEQFVFLISTRAGGVGLNITSANKVVVFDPNWNPAYDLQAQDRAYRIGQLRDVEVFRLISAGTIEEIVYARQIYKQQQANIGYNASNERRYFRGVQDQKEKKGEIFGLANLFSYQGDNIVLRDIVNKTNIAESRVGVSVIGLDGYSEEDEDDPLSSGEHEDAVMSQLSDLIEKGSVDDLTKSLKSALKKSDAVQAILAGAGVQYTHENSEVIGTSKVEAHLSRRAAENENDVDYIDKHVFAPSQSQKDGDVGGNSSDTDVDDEIRYKYRPPEDVRMRQFCTMAKMFDFDDVTEFALMVESWTQEQRRNCLDKFYRLRRKELLASGEEKGE</sequence>
<dbReference type="GO" id="GO:0016787">
    <property type="term" value="F:hydrolase activity"/>
    <property type="evidence" value="ECO:0007669"/>
    <property type="project" value="UniProtKB-KW"/>
</dbReference>
<dbReference type="InterPro" id="IPR057931">
    <property type="entry name" value="RHH_ERCC6L2"/>
</dbReference>
<evidence type="ECO:0000259" key="8">
    <source>
        <dbReference type="PROSITE" id="PS51194"/>
    </source>
</evidence>
<dbReference type="AlphaFoldDB" id="A0A8H4J441"/>
<evidence type="ECO:0000256" key="2">
    <source>
        <dbReference type="ARBA" id="ARBA00022741"/>
    </source>
</evidence>
<dbReference type="InterPro" id="IPR000330">
    <property type="entry name" value="SNF2_N"/>
</dbReference>
<dbReference type="Pfam" id="PF00176">
    <property type="entry name" value="SNF2-rel_dom"/>
    <property type="match status" value="1"/>
</dbReference>
<feature type="region of interest" description="Disordered" evidence="6">
    <location>
        <begin position="1"/>
        <end position="35"/>
    </location>
</feature>
<reference evidence="9" key="1">
    <citation type="submission" date="2020-04" db="EMBL/GenBank/DDBJ databases">
        <title>Genome Assembly and Annotation of Botryosphaeria dothidea sdau 11-99, a Latent Pathogen of Apple Fruit Ring Rot in China.</title>
        <authorList>
            <person name="Yu C."/>
            <person name="Diao Y."/>
            <person name="Lu Q."/>
            <person name="Zhao J."/>
            <person name="Cui S."/>
            <person name="Peng C."/>
            <person name="He B."/>
            <person name="Liu H."/>
        </authorList>
    </citation>
    <scope>NUCLEOTIDE SEQUENCE [LARGE SCALE GENOMIC DNA]</scope>
    <source>
        <strain evidence="9">Sdau11-99</strain>
    </source>
</reference>
<keyword evidence="4" id="KW-0067">ATP-binding</keyword>
<keyword evidence="2" id="KW-0547">Nucleotide-binding</keyword>
<proteinExistence type="predicted"/>
<feature type="region of interest" description="Disordered" evidence="6">
    <location>
        <begin position="841"/>
        <end position="860"/>
    </location>
</feature>
<organism evidence="9 10">
    <name type="scientific">Botryosphaeria dothidea</name>
    <dbReference type="NCBI Taxonomy" id="55169"/>
    <lineage>
        <taxon>Eukaryota</taxon>
        <taxon>Fungi</taxon>
        <taxon>Dikarya</taxon>
        <taxon>Ascomycota</taxon>
        <taxon>Pezizomycotina</taxon>
        <taxon>Dothideomycetes</taxon>
        <taxon>Dothideomycetes incertae sedis</taxon>
        <taxon>Botryosphaeriales</taxon>
        <taxon>Botryosphaeriaceae</taxon>
        <taxon>Botryosphaeria</taxon>
    </lineage>
</organism>
<keyword evidence="3" id="KW-0378">Hydrolase</keyword>
<evidence type="ECO:0000256" key="6">
    <source>
        <dbReference type="SAM" id="MobiDB-lite"/>
    </source>
</evidence>
<accession>A0A8H4J441</accession>
<name>A0A8H4J441_9PEZI</name>
<feature type="compositionally biased region" description="Basic and acidic residues" evidence="6">
    <location>
        <begin position="75"/>
        <end position="93"/>
    </location>
</feature>
<dbReference type="InterPro" id="IPR049730">
    <property type="entry name" value="SNF2/RAD54-like_C"/>
</dbReference>
<dbReference type="PROSITE" id="PS51192">
    <property type="entry name" value="HELICASE_ATP_BIND_1"/>
    <property type="match status" value="1"/>
</dbReference>
<feature type="compositionally biased region" description="Polar residues" evidence="6">
    <location>
        <begin position="1"/>
        <end position="11"/>
    </location>
</feature>
<evidence type="ECO:0000313" key="10">
    <source>
        <dbReference type="Proteomes" id="UP000572817"/>
    </source>
</evidence>